<evidence type="ECO:0000313" key="3">
    <source>
        <dbReference type="Proteomes" id="UP000009058"/>
    </source>
</evidence>
<evidence type="ECO:0000313" key="2">
    <source>
        <dbReference type="EMBL" id="EHA48821.1"/>
    </source>
</evidence>
<sequence length="98" mass="10641">MDRHDATNHIGTALRSPDWAAQLVRGGAVACNTSISVVVSILLLGIDYFDVVLHSMGNRLRGLLGAASWTSTFTARPAYYTLIGQLAMQELSYDSDRV</sequence>
<dbReference type="GeneID" id="12984082"/>
<keyword evidence="1" id="KW-1133">Transmembrane helix</keyword>
<reference evidence="2 3" key="1">
    <citation type="journal article" date="2005" name="Nature">
        <title>The genome sequence of the rice blast fungus Magnaporthe grisea.</title>
        <authorList>
            <person name="Dean R.A."/>
            <person name="Talbot N.J."/>
            <person name="Ebbole D.J."/>
            <person name="Farman M.L."/>
            <person name="Mitchell T.K."/>
            <person name="Orbach M.J."/>
            <person name="Thon M."/>
            <person name="Kulkarni R."/>
            <person name="Xu J.R."/>
            <person name="Pan H."/>
            <person name="Read N.D."/>
            <person name="Lee Y.H."/>
            <person name="Carbone I."/>
            <person name="Brown D."/>
            <person name="Oh Y.Y."/>
            <person name="Donofrio N."/>
            <person name="Jeong J.S."/>
            <person name="Soanes D.M."/>
            <person name="Djonovic S."/>
            <person name="Kolomiets E."/>
            <person name="Rehmeyer C."/>
            <person name="Li W."/>
            <person name="Harding M."/>
            <person name="Kim S."/>
            <person name="Lebrun M.H."/>
            <person name="Bohnert H."/>
            <person name="Coughlan S."/>
            <person name="Butler J."/>
            <person name="Calvo S."/>
            <person name="Ma L.J."/>
            <person name="Nicol R."/>
            <person name="Purcell S."/>
            <person name="Nusbaum C."/>
            <person name="Galagan J.E."/>
            <person name="Birren B.W."/>
        </authorList>
    </citation>
    <scope>NUCLEOTIDE SEQUENCE [LARGE SCALE GENOMIC DNA]</scope>
    <source>
        <strain evidence="3">70-15 / ATCC MYA-4617 / FGSC 8958</strain>
    </source>
</reference>
<dbReference type="KEGG" id="mgr:MGG_17408"/>
<reference key="2">
    <citation type="submission" date="2011-05" db="EMBL/GenBank/DDBJ databases">
        <title>The Genome Sequence of Magnaporthe oryzae 70-15.</title>
        <authorList>
            <consortium name="The Broad Institute Genome Sequencing Platform"/>
            <person name="Ma L.-J."/>
            <person name="Dead R."/>
            <person name="Young S.K."/>
            <person name="Zeng Q."/>
            <person name="Gargeya S."/>
            <person name="Fitzgerald M."/>
            <person name="Haas B."/>
            <person name="Abouelleil A."/>
            <person name="Alvarado L."/>
            <person name="Arachchi H.M."/>
            <person name="Berlin A."/>
            <person name="Brown A."/>
            <person name="Chapman S.B."/>
            <person name="Chen Z."/>
            <person name="Dunbar C."/>
            <person name="Freedman E."/>
            <person name="Gearin G."/>
            <person name="Gellesch M."/>
            <person name="Goldberg J."/>
            <person name="Griggs A."/>
            <person name="Gujja S."/>
            <person name="Heiman D."/>
            <person name="Howarth C."/>
            <person name="Larson L."/>
            <person name="Lui A."/>
            <person name="MacDonald P.J.P."/>
            <person name="Mehta T."/>
            <person name="Montmayeur A."/>
            <person name="Murphy C."/>
            <person name="Neiman D."/>
            <person name="Pearson M."/>
            <person name="Priest M."/>
            <person name="Roberts A."/>
            <person name="Saif S."/>
            <person name="Shea T."/>
            <person name="Shenoy N."/>
            <person name="Sisk P."/>
            <person name="Stolte C."/>
            <person name="Sykes S."/>
            <person name="Yandava C."/>
            <person name="Wortman J."/>
            <person name="Nusbaum C."/>
            <person name="Birren B."/>
        </authorList>
    </citation>
    <scope>NUCLEOTIDE SEQUENCE</scope>
    <source>
        <strain>70-15</strain>
    </source>
</reference>
<gene>
    <name evidence="2" type="ORF">MGG_17408</name>
</gene>
<name>G4NB59_PYRO7</name>
<dbReference type="Proteomes" id="UP000009058">
    <property type="component" value="Chromosome 5"/>
</dbReference>
<dbReference type="RefSeq" id="XP_003718405.1">
    <property type="nucleotide sequence ID" value="XM_003718357.1"/>
</dbReference>
<proteinExistence type="predicted"/>
<dbReference type="VEuPathDB" id="FungiDB:MGG_17408"/>
<keyword evidence="1" id="KW-0472">Membrane</keyword>
<organism evidence="2 3">
    <name type="scientific">Pyricularia oryzae (strain 70-15 / ATCC MYA-4617 / FGSC 8958)</name>
    <name type="common">Rice blast fungus</name>
    <name type="synonym">Magnaporthe oryzae</name>
    <dbReference type="NCBI Taxonomy" id="242507"/>
    <lineage>
        <taxon>Eukaryota</taxon>
        <taxon>Fungi</taxon>
        <taxon>Dikarya</taxon>
        <taxon>Ascomycota</taxon>
        <taxon>Pezizomycotina</taxon>
        <taxon>Sordariomycetes</taxon>
        <taxon>Sordariomycetidae</taxon>
        <taxon>Magnaporthales</taxon>
        <taxon>Pyriculariaceae</taxon>
        <taxon>Pyricularia</taxon>
    </lineage>
</organism>
<accession>G4NB59</accession>
<protein>
    <submittedName>
        <fullName evidence="2">Uncharacterized protein</fullName>
    </submittedName>
</protein>
<keyword evidence="3" id="KW-1185">Reference proteome</keyword>
<feature type="transmembrane region" description="Helical" evidence="1">
    <location>
        <begin position="27"/>
        <end position="49"/>
    </location>
</feature>
<dbReference type="EMBL" id="CM001235">
    <property type="protein sequence ID" value="EHA48821.1"/>
    <property type="molecule type" value="Genomic_DNA"/>
</dbReference>
<evidence type="ECO:0000256" key="1">
    <source>
        <dbReference type="SAM" id="Phobius"/>
    </source>
</evidence>
<dbReference type="AlphaFoldDB" id="G4NB59"/>
<dbReference type="HOGENOM" id="CLU_2334010_0_0_1"/>
<dbReference type="InParanoid" id="G4NB59"/>
<keyword evidence="1" id="KW-0812">Transmembrane</keyword>